<comment type="caution">
    <text evidence="3">The sequence shown here is derived from an EMBL/GenBank/DDBJ whole genome shotgun (WGS) entry which is preliminary data.</text>
</comment>
<evidence type="ECO:0000256" key="1">
    <source>
        <dbReference type="ARBA" id="ARBA00008853"/>
    </source>
</evidence>
<dbReference type="PRINTS" id="PR01790">
    <property type="entry name" value="SMP30FAMILY"/>
</dbReference>
<proteinExistence type="inferred from homology"/>
<dbReference type="PANTHER" id="PTHR10907:SF47">
    <property type="entry name" value="REGUCALCIN"/>
    <property type="match status" value="1"/>
</dbReference>
<accession>A0ABT4V6W3</accession>
<dbReference type="RefSeq" id="WP_270952749.1">
    <property type="nucleotide sequence ID" value="NZ_JAQGLA010000073.1"/>
</dbReference>
<protein>
    <submittedName>
        <fullName evidence="3">SMP-30/gluconolactonase/LRE family protein</fullName>
    </submittedName>
</protein>
<sequence>MQVELAVPAAARSGRAPTWDIGTDTLLWTDPPTRSAHRFVPGRTDHAMELPQQVSAAKTRSHGGLAMHLDEGIALFDSTGSQRTWLIYWAREGAEAGATMIDAKGRLWATTLGEGGWLVRVTGEGSAHIALKDLPAGNGIAWSPDNTRMYLSDGAARRVDVLDFDLTTGDCTNRRPLFEVDGEPGGLAVDASGHLWLTVRDRGELRCYTPAGDLDRTIPLPAQRPTDCCFGGPDLTRLYITTATDEVSEPAEADGSILVIPNLATGVRPYSFAG</sequence>
<evidence type="ECO:0000313" key="3">
    <source>
        <dbReference type="EMBL" id="MDA3629695.1"/>
    </source>
</evidence>
<name>A0ABT4V6W3_9PSEU</name>
<feature type="domain" description="SMP-30/Gluconolactonase/LRE-like region" evidence="2">
    <location>
        <begin position="14"/>
        <end position="244"/>
    </location>
</feature>
<comment type="similarity">
    <text evidence="1">Belongs to the SMP-30/CGR1 family.</text>
</comment>
<dbReference type="PANTHER" id="PTHR10907">
    <property type="entry name" value="REGUCALCIN"/>
    <property type="match status" value="1"/>
</dbReference>
<dbReference type="InterPro" id="IPR011042">
    <property type="entry name" value="6-blade_b-propeller_TolB-like"/>
</dbReference>
<evidence type="ECO:0000313" key="4">
    <source>
        <dbReference type="Proteomes" id="UP001210380"/>
    </source>
</evidence>
<reference evidence="3 4" key="1">
    <citation type="submission" date="2022-11" db="EMBL/GenBank/DDBJ databases">
        <title>Draft genome sequence of Saccharopolyspora sp. WRP15-2 isolated from rhizosphere soils of wild rice in Thailand.</title>
        <authorList>
            <person name="Duangmal K."/>
            <person name="Kammanee S."/>
            <person name="Muangham S."/>
        </authorList>
    </citation>
    <scope>NUCLEOTIDE SEQUENCE [LARGE SCALE GENOMIC DNA]</scope>
    <source>
        <strain evidence="3 4">WRP15-2</strain>
    </source>
</reference>
<dbReference type="InterPro" id="IPR005511">
    <property type="entry name" value="SMP-30"/>
</dbReference>
<keyword evidence="4" id="KW-1185">Reference proteome</keyword>
<evidence type="ECO:0000259" key="2">
    <source>
        <dbReference type="Pfam" id="PF08450"/>
    </source>
</evidence>
<dbReference type="Gene3D" id="2.120.10.30">
    <property type="entry name" value="TolB, C-terminal domain"/>
    <property type="match status" value="1"/>
</dbReference>
<dbReference type="SUPFAM" id="SSF63829">
    <property type="entry name" value="Calcium-dependent phosphotriesterase"/>
    <property type="match status" value="1"/>
</dbReference>
<dbReference type="Proteomes" id="UP001210380">
    <property type="component" value="Unassembled WGS sequence"/>
</dbReference>
<organism evidence="3 4">
    <name type="scientific">Saccharopolyspora oryzae</name>
    <dbReference type="NCBI Taxonomy" id="2997343"/>
    <lineage>
        <taxon>Bacteria</taxon>
        <taxon>Bacillati</taxon>
        <taxon>Actinomycetota</taxon>
        <taxon>Actinomycetes</taxon>
        <taxon>Pseudonocardiales</taxon>
        <taxon>Pseudonocardiaceae</taxon>
        <taxon>Saccharopolyspora</taxon>
    </lineage>
</organism>
<gene>
    <name evidence="3" type="ORF">OU415_29995</name>
</gene>
<dbReference type="EMBL" id="JAQGLA010000073">
    <property type="protein sequence ID" value="MDA3629695.1"/>
    <property type="molecule type" value="Genomic_DNA"/>
</dbReference>
<dbReference type="InterPro" id="IPR013658">
    <property type="entry name" value="SGL"/>
</dbReference>
<dbReference type="Pfam" id="PF08450">
    <property type="entry name" value="SGL"/>
    <property type="match status" value="1"/>
</dbReference>